<name>A0ABD0Q7V6_CIRMR</name>
<dbReference type="InterPro" id="IPR036259">
    <property type="entry name" value="MFS_trans_sf"/>
</dbReference>
<accession>A0ABD0Q7V6</accession>
<evidence type="ECO:0000313" key="6">
    <source>
        <dbReference type="EMBL" id="KAL0182279.1"/>
    </source>
</evidence>
<evidence type="ECO:0000256" key="1">
    <source>
        <dbReference type="ARBA" id="ARBA00004141"/>
    </source>
</evidence>
<keyword evidence="7" id="KW-1185">Reference proteome</keyword>
<feature type="non-terminal residue" evidence="6">
    <location>
        <position position="1"/>
    </location>
</feature>
<evidence type="ECO:0000256" key="2">
    <source>
        <dbReference type="ARBA" id="ARBA00022692"/>
    </source>
</evidence>
<dbReference type="Gene3D" id="1.20.1250.20">
    <property type="entry name" value="MFS general substrate transporter like domains"/>
    <property type="match status" value="1"/>
</dbReference>
<reference evidence="6 7" key="1">
    <citation type="submission" date="2024-05" db="EMBL/GenBank/DDBJ databases">
        <title>Genome sequencing and assembly of Indian major carp, Cirrhinus mrigala (Hamilton, 1822).</title>
        <authorList>
            <person name="Mohindra V."/>
            <person name="Chowdhury L.M."/>
            <person name="Lal K."/>
            <person name="Jena J.K."/>
        </authorList>
    </citation>
    <scope>NUCLEOTIDE SEQUENCE [LARGE SCALE GENOMIC DNA]</scope>
    <source>
        <strain evidence="6">CM1030</strain>
        <tissue evidence="6">Blood</tissue>
    </source>
</reference>
<evidence type="ECO:0000313" key="7">
    <source>
        <dbReference type="Proteomes" id="UP001529510"/>
    </source>
</evidence>
<dbReference type="GO" id="GO:0016020">
    <property type="term" value="C:membrane"/>
    <property type="evidence" value="ECO:0007669"/>
    <property type="project" value="UniProtKB-SubCell"/>
</dbReference>
<dbReference type="EMBL" id="JAMKFB020000010">
    <property type="protein sequence ID" value="KAL0182279.1"/>
    <property type="molecule type" value="Genomic_DNA"/>
</dbReference>
<keyword evidence="2 5" id="KW-0812">Transmembrane</keyword>
<evidence type="ECO:0000256" key="3">
    <source>
        <dbReference type="ARBA" id="ARBA00022989"/>
    </source>
</evidence>
<dbReference type="InterPro" id="IPR005828">
    <property type="entry name" value="MFS_sugar_transport-like"/>
</dbReference>
<sequence>TAPLPGEIFTQSYKPPAFMVACILNWTGLFLVGMLFPLIVVSLYNFMAL</sequence>
<feature type="transmembrane region" description="Helical" evidence="5">
    <location>
        <begin position="17"/>
        <end position="44"/>
    </location>
</feature>
<keyword evidence="3 5" id="KW-1133">Transmembrane helix</keyword>
<gene>
    <name evidence="6" type="ORF">M9458_021654</name>
</gene>
<organism evidence="6 7">
    <name type="scientific">Cirrhinus mrigala</name>
    <name type="common">Mrigala</name>
    <dbReference type="NCBI Taxonomy" id="683832"/>
    <lineage>
        <taxon>Eukaryota</taxon>
        <taxon>Metazoa</taxon>
        <taxon>Chordata</taxon>
        <taxon>Craniata</taxon>
        <taxon>Vertebrata</taxon>
        <taxon>Euteleostomi</taxon>
        <taxon>Actinopterygii</taxon>
        <taxon>Neopterygii</taxon>
        <taxon>Teleostei</taxon>
        <taxon>Ostariophysi</taxon>
        <taxon>Cypriniformes</taxon>
        <taxon>Cyprinidae</taxon>
        <taxon>Labeoninae</taxon>
        <taxon>Labeonini</taxon>
        <taxon>Cirrhinus</taxon>
    </lineage>
</organism>
<evidence type="ECO:0000256" key="5">
    <source>
        <dbReference type="SAM" id="Phobius"/>
    </source>
</evidence>
<evidence type="ECO:0000256" key="4">
    <source>
        <dbReference type="ARBA" id="ARBA00023136"/>
    </source>
</evidence>
<protein>
    <submittedName>
        <fullName evidence="6">Uncharacterized protein</fullName>
    </submittedName>
</protein>
<dbReference type="Pfam" id="PF00083">
    <property type="entry name" value="Sugar_tr"/>
    <property type="match status" value="1"/>
</dbReference>
<keyword evidence="4 5" id="KW-0472">Membrane</keyword>
<comment type="subcellular location">
    <subcellularLocation>
        <location evidence="1">Membrane</location>
        <topology evidence="1">Multi-pass membrane protein</topology>
    </subcellularLocation>
</comment>
<proteinExistence type="predicted"/>
<comment type="caution">
    <text evidence="6">The sequence shown here is derived from an EMBL/GenBank/DDBJ whole genome shotgun (WGS) entry which is preliminary data.</text>
</comment>
<dbReference type="AlphaFoldDB" id="A0ABD0Q7V6"/>
<dbReference type="Proteomes" id="UP001529510">
    <property type="component" value="Unassembled WGS sequence"/>
</dbReference>